<sequence>MLVKNGAIRLQYSVYEVNNTNRMLENLTIKIDEQFARKFEGGDSVIIFDVSSVKLKKYGNAIHRDADVVFL</sequence>
<proteinExistence type="predicted"/>
<dbReference type="Proteomes" id="UP000018031">
    <property type="component" value="Unassembled WGS sequence"/>
</dbReference>
<evidence type="ECO:0000313" key="1">
    <source>
        <dbReference type="EMBL" id="GAD04583.1"/>
    </source>
</evidence>
<comment type="caution">
    <text evidence="1">The sequence shown here is derived from an EMBL/GenBank/DDBJ whole genome shotgun (WGS) entry which is preliminary data.</text>
</comment>
<reference evidence="1 2" key="2">
    <citation type="journal article" date="2013" name="Genome Announc.">
        <title>Draft Genome Sequences of Porphyromonas crevioricanis JCM 15906T and Porphyromonas cansulci JCM 13913T Isolated from a Canine Oral Cavity.</title>
        <authorList>
            <person name="Sakamoto M."/>
            <person name="Tanaka N."/>
            <person name="Shiwa Y."/>
            <person name="Yoshikawa H."/>
            <person name="Ohkuma M."/>
        </authorList>
    </citation>
    <scope>NUCLEOTIDE SEQUENCE [LARGE SCALE GENOMIC DNA]</scope>
    <source>
        <strain evidence="1 2">JCM 15906</strain>
    </source>
</reference>
<reference evidence="2" key="1">
    <citation type="journal article" date="2013" name="Genome">
        <title>Draft Genome Sequences of Porphyromonas crevioricanis JCM 15906T and Porphyromonas cansulci JCM 13913T Isolated from a Canine Oral Cavity.</title>
        <authorList>
            <person name="Sakamoto M."/>
            <person name="Tanaka N."/>
            <person name="Shiwa Y."/>
            <person name="Yoshikawa H."/>
            <person name="Ohkuma M."/>
        </authorList>
    </citation>
    <scope>NUCLEOTIDE SEQUENCE [LARGE SCALE GENOMIC DNA]</scope>
    <source>
        <strain evidence="2">JCM 15906</strain>
    </source>
</reference>
<evidence type="ECO:0008006" key="3">
    <source>
        <dbReference type="Google" id="ProtNLM"/>
    </source>
</evidence>
<organism evidence="1 2">
    <name type="scientific">Porphyromonas crevioricanis JCM 15906</name>
    <dbReference type="NCBI Taxonomy" id="1305617"/>
    <lineage>
        <taxon>Bacteria</taxon>
        <taxon>Pseudomonadati</taxon>
        <taxon>Bacteroidota</taxon>
        <taxon>Bacteroidia</taxon>
        <taxon>Bacteroidales</taxon>
        <taxon>Porphyromonadaceae</taxon>
        <taxon>Porphyromonas</taxon>
    </lineage>
</organism>
<dbReference type="AlphaFoldDB" id="S4N6S4"/>
<name>S4N6S4_9PORP</name>
<dbReference type="Gene3D" id="3.30.70.240">
    <property type="match status" value="1"/>
</dbReference>
<dbReference type="SUPFAM" id="SSF143430">
    <property type="entry name" value="TTP0101/SSO1404-like"/>
    <property type="match status" value="1"/>
</dbReference>
<gene>
    <name evidence="1" type="ORF">PORCRE_272</name>
</gene>
<evidence type="ECO:0000313" key="2">
    <source>
        <dbReference type="Proteomes" id="UP000018031"/>
    </source>
</evidence>
<dbReference type="EMBL" id="BAOU01000008">
    <property type="protein sequence ID" value="GAD04583.1"/>
    <property type="molecule type" value="Genomic_DNA"/>
</dbReference>
<accession>S4N6S4</accession>
<protein>
    <recommendedName>
        <fullName evidence="3">CRISPR-associated protein Cas2</fullName>
    </recommendedName>
</protein>